<evidence type="ECO:0008006" key="4">
    <source>
        <dbReference type="Google" id="ProtNLM"/>
    </source>
</evidence>
<reference evidence="2 3" key="1">
    <citation type="submission" date="2017-03" db="EMBL/GenBank/DDBJ databases">
        <title>Complete genome sequence of the novel DNRA strain Pseudomonas sp. S-6-2 isolated from Chinese polluted river sediment. Journal of Biotechnology.</title>
        <authorList>
            <person name="Li J."/>
            <person name="Xiang F."/>
            <person name="Wang L."/>
            <person name="Xi L."/>
            <person name="Liu J."/>
        </authorList>
    </citation>
    <scope>NUCLEOTIDE SEQUENCE [LARGE SCALE GENOMIC DNA]</scope>
    <source>
        <strain evidence="2 3">S-6-2</strain>
    </source>
</reference>
<gene>
    <name evidence="2" type="ORF">BVH74_13295</name>
</gene>
<evidence type="ECO:0000313" key="3">
    <source>
        <dbReference type="Proteomes" id="UP000243488"/>
    </source>
</evidence>
<evidence type="ECO:0000256" key="1">
    <source>
        <dbReference type="SAM" id="SignalP"/>
    </source>
</evidence>
<name>A0A1V0B6U8_9GAMM</name>
<sequence>MHLSHRISVLACVGFLFWSNASFAQSTYRCNSGLVSLGDNRSSVLQKCGEPESRHSHCRALTTSATTDATSVNVQTCVEIEEWTYNPGSGRLMTTLEFEAGRLSEIATGQRVR</sequence>
<keyword evidence="1" id="KW-0732">Signal</keyword>
<protein>
    <recommendedName>
        <fullName evidence="4">DUF2845 domain-containing protein</fullName>
    </recommendedName>
</protein>
<dbReference type="Pfam" id="PF11006">
    <property type="entry name" value="DUF2845"/>
    <property type="match status" value="1"/>
</dbReference>
<dbReference type="RefSeq" id="WP_080050530.1">
    <property type="nucleotide sequence ID" value="NZ_CP020100.1"/>
</dbReference>
<dbReference type="STRING" id="1931241.BVH74_13295"/>
<accession>A0A1V0B6U8</accession>
<organism evidence="2 3">
    <name type="scientific">Halopseudomonas phragmitis</name>
    <dbReference type="NCBI Taxonomy" id="1931241"/>
    <lineage>
        <taxon>Bacteria</taxon>
        <taxon>Pseudomonadati</taxon>
        <taxon>Pseudomonadota</taxon>
        <taxon>Gammaproteobacteria</taxon>
        <taxon>Pseudomonadales</taxon>
        <taxon>Pseudomonadaceae</taxon>
        <taxon>Halopseudomonas</taxon>
    </lineage>
</organism>
<feature type="signal peptide" evidence="1">
    <location>
        <begin position="1"/>
        <end position="24"/>
    </location>
</feature>
<dbReference type="KEGG" id="ppha:BVH74_13295"/>
<feature type="chain" id="PRO_5012437264" description="DUF2845 domain-containing protein" evidence="1">
    <location>
        <begin position="25"/>
        <end position="113"/>
    </location>
</feature>
<keyword evidence="3" id="KW-1185">Reference proteome</keyword>
<dbReference type="EMBL" id="CP020100">
    <property type="protein sequence ID" value="AQZ95663.1"/>
    <property type="molecule type" value="Genomic_DNA"/>
</dbReference>
<dbReference type="AlphaFoldDB" id="A0A1V0B6U8"/>
<dbReference type="Proteomes" id="UP000243488">
    <property type="component" value="Chromosome"/>
</dbReference>
<evidence type="ECO:0000313" key="2">
    <source>
        <dbReference type="EMBL" id="AQZ95663.1"/>
    </source>
</evidence>
<proteinExistence type="predicted"/>
<dbReference type="InterPro" id="IPR021268">
    <property type="entry name" value="DUF2845"/>
</dbReference>